<organism evidence="1 2">
    <name type="scientific">Pangasius djambal</name>
    <dbReference type="NCBI Taxonomy" id="1691987"/>
    <lineage>
        <taxon>Eukaryota</taxon>
        <taxon>Metazoa</taxon>
        <taxon>Chordata</taxon>
        <taxon>Craniata</taxon>
        <taxon>Vertebrata</taxon>
        <taxon>Euteleostomi</taxon>
        <taxon>Actinopterygii</taxon>
        <taxon>Neopterygii</taxon>
        <taxon>Teleostei</taxon>
        <taxon>Ostariophysi</taxon>
        <taxon>Siluriformes</taxon>
        <taxon>Pangasiidae</taxon>
        <taxon>Pangasius</taxon>
    </lineage>
</organism>
<reference evidence="1" key="1">
    <citation type="submission" date="2020-02" db="EMBL/GenBank/DDBJ databases">
        <title>Genome sequencing of the panga catfish, Pangasius djambal.</title>
        <authorList>
            <person name="Wen M."/>
            <person name="Zahm M."/>
            <person name="Roques C."/>
            <person name="Cabau C."/>
            <person name="Klopp C."/>
            <person name="Donnadieu C."/>
            <person name="Jouanno E."/>
            <person name="Avarre J.-C."/>
            <person name="Campet M."/>
            <person name="Ha T."/>
            <person name="Dugue R."/>
            <person name="Lampietro C."/>
            <person name="Louis A."/>
            <person name="Herpin A."/>
            <person name="Echchiki A."/>
            <person name="Berthelot C."/>
            <person name="Parey E."/>
            <person name="Roest-Crollius H."/>
            <person name="Braasch I."/>
            <person name="Postlethwait J.H."/>
            <person name="Bobe J."/>
            <person name="Montfort J."/>
            <person name="Bouchez O."/>
            <person name="Begum T."/>
            <person name="Schartl M."/>
            <person name="Gustiano R."/>
            <person name="Guiguen Y."/>
        </authorList>
    </citation>
    <scope>NUCLEOTIDE SEQUENCE</scope>
    <source>
        <strain evidence="1">Pdj_M5554</strain>
    </source>
</reference>
<gene>
    <name evidence="1" type="ORF">PDJAM_G00132920</name>
</gene>
<keyword evidence="2" id="KW-1185">Reference proteome</keyword>
<evidence type="ECO:0000313" key="1">
    <source>
        <dbReference type="EMBL" id="MCJ8745671.1"/>
    </source>
</evidence>
<proteinExistence type="predicted"/>
<name>A0ACC5ZC94_9TELE</name>
<protein>
    <submittedName>
        <fullName evidence="1">Uncharacterized protein</fullName>
    </submittedName>
</protein>
<dbReference type="Proteomes" id="UP000830395">
    <property type="component" value="Chromosome 22"/>
</dbReference>
<evidence type="ECO:0000313" key="2">
    <source>
        <dbReference type="Proteomes" id="UP000830395"/>
    </source>
</evidence>
<accession>A0ACC5ZC94</accession>
<dbReference type="EMBL" id="CM040996">
    <property type="protein sequence ID" value="MCJ8745671.1"/>
    <property type="molecule type" value="Genomic_DNA"/>
</dbReference>
<sequence>MTGDLKHELEEEGARCLLLAKQRGFNEQCCIRCCGPFSLFLKPRRVCLDCRFNVCKACCSYSQRENGYVCAFCQKSRLLRAQSLDWYYNNVKSRFKRFGSAKVLKTLYRKHIIERGVLSELPGYRVPEETVVRPWRSHRHSLGSFPGQGTNPSHWGCTRQYTSSAGPKLR</sequence>
<comment type="caution">
    <text evidence="1">The sequence shown here is derived from an EMBL/GenBank/DDBJ whole genome shotgun (WGS) entry which is preliminary data.</text>
</comment>